<evidence type="ECO:0000313" key="2">
    <source>
        <dbReference type="Proteomes" id="UP000005212"/>
    </source>
</evidence>
<protein>
    <submittedName>
        <fullName evidence="1">Uncharacterized protein</fullName>
    </submittedName>
</protein>
<dbReference type="AlphaFoldDB" id="I0FDE3"/>
<accession>I0FDE3</accession>
<dbReference type="HOGENOM" id="CLU_2803925_0_0_12"/>
<sequence>MLRVEFEVDDEMVKQILFAIKKRKVENRILAFKEMIKNYVSIDAKAQIRELMFLNMQRENLRIYLNE</sequence>
<dbReference type="KEGG" id="bcw:Q7M_720"/>
<organism evidence="1 2">
    <name type="scientific">Borrelia crocidurae (strain Achema)</name>
    <dbReference type="NCBI Taxonomy" id="1155096"/>
    <lineage>
        <taxon>Bacteria</taxon>
        <taxon>Pseudomonadati</taxon>
        <taxon>Spirochaetota</taxon>
        <taxon>Spirochaetia</taxon>
        <taxon>Spirochaetales</taxon>
        <taxon>Borreliaceae</taxon>
        <taxon>Borrelia</taxon>
    </lineage>
</organism>
<dbReference type="PATRIC" id="fig|1155096.3.peg.739"/>
<proteinExistence type="predicted"/>
<name>I0FDE3_BORCA</name>
<dbReference type="Proteomes" id="UP000005212">
    <property type="component" value="Chromosome"/>
</dbReference>
<reference evidence="2" key="2">
    <citation type="submission" date="2012-03" db="EMBL/GenBank/DDBJ databases">
        <title>Complete genome sequence of Borrelia crocidurae.</title>
        <authorList>
            <person name="Elbir H."/>
            <person name="Gimenez G."/>
            <person name="Robert C."/>
            <person name="Raoult D."/>
            <person name="Drancourt M."/>
        </authorList>
    </citation>
    <scope>NUCLEOTIDE SEQUENCE [LARGE SCALE GENOMIC DNA]</scope>
    <source>
        <strain evidence="2">Achema</strain>
    </source>
</reference>
<reference evidence="1 2" key="1">
    <citation type="journal article" date="2012" name="J. Bacteriol.">
        <title>Complete Genome Sequence of Borrelia crocidurae.</title>
        <authorList>
            <person name="Elbir H."/>
            <person name="Gimenez G."/>
            <person name="Robert C."/>
            <person name="Bergstrom S."/>
            <person name="Cutler S."/>
            <person name="Raoult D."/>
            <person name="Drancourt M."/>
        </authorList>
    </citation>
    <scope>NUCLEOTIDE SEQUENCE [LARGE SCALE GENOMIC DNA]</scope>
    <source>
        <strain evidence="1 2">Achema</strain>
    </source>
</reference>
<gene>
    <name evidence="1" type="ordered locus">Q7M_720</name>
</gene>
<evidence type="ECO:0000313" key="1">
    <source>
        <dbReference type="EMBL" id="AFI31499.1"/>
    </source>
</evidence>
<dbReference type="EMBL" id="CP003426">
    <property type="protein sequence ID" value="AFI31499.1"/>
    <property type="molecule type" value="Genomic_DNA"/>
</dbReference>